<sequence>MAAGKLANEAQHENTSPYPPRQYRQPPLPLSKYHQQNTGSVRLCSDTKASNKASETGRGRRYTVKDSSKQKNQPEPEIILAITSTINQTQHLLQLTHTSGLDSSLRTLKLTTIQDSKPNQDPLLYRA</sequence>
<gene>
    <name evidence="2" type="ORF">KC19_10G008700</name>
</gene>
<accession>A0A8T0GJ08</accession>
<dbReference type="AlphaFoldDB" id="A0A8T0GJ08"/>
<feature type="region of interest" description="Disordered" evidence="1">
    <location>
        <begin position="1"/>
        <end position="75"/>
    </location>
</feature>
<reference evidence="2" key="1">
    <citation type="submission" date="2020-06" db="EMBL/GenBank/DDBJ databases">
        <title>WGS assembly of Ceratodon purpureus strain R40.</title>
        <authorList>
            <person name="Carey S.B."/>
            <person name="Jenkins J."/>
            <person name="Shu S."/>
            <person name="Lovell J.T."/>
            <person name="Sreedasyam A."/>
            <person name="Maumus F."/>
            <person name="Tiley G.P."/>
            <person name="Fernandez-Pozo N."/>
            <person name="Barry K."/>
            <person name="Chen C."/>
            <person name="Wang M."/>
            <person name="Lipzen A."/>
            <person name="Daum C."/>
            <person name="Saski C.A."/>
            <person name="Payton A.C."/>
            <person name="Mcbreen J.C."/>
            <person name="Conrad R.E."/>
            <person name="Kollar L.M."/>
            <person name="Olsson S."/>
            <person name="Huttunen S."/>
            <person name="Landis J.B."/>
            <person name="Wickett N.J."/>
            <person name="Johnson M.G."/>
            <person name="Rensing S.A."/>
            <person name="Grimwood J."/>
            <person name="Schmutz J."/>
            <person name="Mcdaniel S.F."/>
        </authorList>
    </citation>
    <scope>NUCLEOTIDE SEQUENCE</scope>
    <source>
        <strain evidence="2">R40</strain>
    </source>
</reference>
<name>A0A8T0GJ08_CERPU</name>
<keyword evidence="3" id="KW-1185">Reference proteome</keyword>
<dbReference type="EMBL" id="CM026431">
    <property type="protein sequence ID" value="KAG0558159.1"/>
    <property type="molecule type" value="Genomic_DNA"/>
</dbReference>
<evidence type="ECO:0000313" key="2">
    <source>
        <dbReference type="EMBL" id="KAG0558159.1"/>
    </source>
</evidence>
<feature type="compositionally biased region" description="Basic and acidic residues" evidence="1">
    <location>
        <begin position="55"/>
        <end position="74"/>
    </location>
</feature>
<proteinExistence type="predicted"/>
<protein>
    <submittedName>
        <fullName evidence="2">Uncharacterized protein</fullName>
    </submittedName>
</protein>
<evidence type="ECO:0000313" key="3">
    <source>
        <dbReference type="Proteomes" id="UP000822688"/>
    </source>
</evidence>
<dbReference type="Proteomes" id="UP000822688">
    <property type="component" value="Chromosome 10"/>
</dbReference>
<organism evidence="2 3">
    <name type="scientific">Ceratodon purpureus</name>
    <name type="common">Fire moss</name>
    <name type="synonym">Dicranum purpureum</name>
    <dbReference type="NCBI Taxonomy" id="3225"/>
    <lineage>
        <taxon>Eukaryota</taxon>
        <taxon>Viridiplantae</taxon>
        <taxon>Streptophyta</taxon>
        <taxon>Embryophyta</taxon>
        <taxon>Bryophyta</taxon>
        <taxon>Bryophytina</taxon>
        <taxon>Bryopsida</taxon>
        <taxon>Dicranidae</taxon>
        <taxon>Pseudoditrichales</taxon>
        <taxon>Ditrichaceae</taxon>
        <taxon>Ceratodon</taxon>
    </lineage>
</organism>
<evidence type="ECO:0000256" key="1">
    <source>
        <dbReference type="SAM" id="MobiDB-lite"/>
    </source>
</evidence>
<comment type="caution">
    <text evidence="2">The sequence shown here is derived from an EMBL/GenBank/DDBJ whole genome shotgun (WGS) entry which is preliminary data.</text>
</comment>